<organism evidence="1 2">
    <name type="scientific">Streblomastix strix</name>
    <dbReference type="NCBI Taxonomy" id="222440"/>
    <lineage>
        <taxon>Eukaryota</taxon>
        <taxon>Metamonada</taxon>
        <taxon>Preaxostyla</taxon>
        <taxon>Oxymonadida</taxon>
        <taxon>Streblomastigidae</taxon>
        <taxon>Streblomastix</taxon>
    </lineage>
</organism>
<dbReference type="EMBL" id="SNRW01019070">
    <property type="protein sequence ID" value="KAA6366718.1"/>
    <property type="molecule type" value="Genomic_DNA"/>
</dbReference>
<name>A0A5J4U8P0_9EUKA</name>
<gene>
    <name evidence="1" type="ORF">EZS28_037756</name>
</gene>
<protein>
    <submittedName>
        <fullName evidence="1">Uncharacterized protein</fullName>
    </submittedName>
</protein>
<proteinExistence type="predicted"/>
<comment type="caution">
    <text evidence="1">The sequence shown here is derived from an EMBL/GenBank/DDBJ whole genome shotgun (WGS) entry which is preliminary data.</text>
</comment>
<sequence length="155" mass="17889">MLPPEGFVVPDNNTADYRWDFNYRNLTFYQDQQIPKRIKNTMVDLVPARGEGQFNTHDARTWGLLGCCFGCPGCQRWYVGERQNCCKYCCLGWWTCCIAQCYDLCKIKNRVTRINQDVRQIAHQGYDARANAARAQAEYSTSFPPLNTFPAGSMY</sequence>
<dbReference type="Proteomes" id="UP000324800">
    <property type="component" value="Unassembled WGS sequence"/>
</dbReference>
<evidence type="ECO:0000313" key="1">
    <source>
        <dbReference type="EMBL" id="KAA6366718.1"/>
    </source>
</evidence>
<accession>A0A5J4U8P0</accession>
<evidence type="ECO:0000313" key="2">
    <source>
        <dbReference type="Proteomes" id="UP000324800"/>
    </source>
</evidence>
<reference evidence="1 2" key="1">
    <citation type="submission" date="2019-03" db="EMBL/GenBank/DDBJ databases">
        <title>Single cell metagenomics reveals metabolic interactions within the superorganism composed of flagellate Streblomastix strix and complex community of Bacteroidetes bacteria on its surface.</title>
        <authorList>
            <person name="Treitli S.C."/>
            <person name="Kolisko M."/>
            <person name="Husnik F."/>
            <person name="Keeling P."/>
            <person name="Hampl V."/>
        </authorList>
    </citation>
    <scope>NUCLEOTIDE SEQUENCE [LARGE SCALE GENOMIC DNA]</scope>
    <source>
        <strain evidence="1">ST1C</strain>
    </source>
</reference>
<dbReference type="AlphaFoldDB" id="A0A5J4U8P0"/>